<reference evidence="1 2" key="1">
    <citation type="submission" date="2022-02" db="EMBL/GenBank/DDBJ databases">
        <title>Comparative genomics of the first Antarctic Pseudomonas spp. capable of biotransforming 2,4,6-Trinitrotoluene.</title>
        <authorList>
            <person name="Cabrera M.A."/>
            <person name="Marquez S.L."/>
            <person name="Perez-Donoso J.M."/>
        </authorList>
    </citation>
    <scope>NUCLEOTIDE SEQUENCE [LARGE SCALE GENOMIC DNA]</scope>
    <source>
        <strain evidence="1 2">TNT19</strain>
    </source>
</reference>
<keyword evidence="2" id="KW-1185">Reference proteome</keyword>
<protein>
    <submittedName>
        <fullName evidence="1">Uncharacterized protein</fullName>
    </submittedName>
</protein>
<dbReference type="Proteomes" id="UP001299876">
    <property type="component" value="Unassembled WGS sequence"/>
</dbReference>
<organism evidence="1 2">
    <name type="scientific">Pseudomonas violetae</name>
    <dbReference type="NCBI Taxonomy" id="2915813"/>
    <lineage>
        <taxon>Bacteria</taxon>
        <taxon>Pseudomonadati</taxon>
        <taxon>Pseudomonadota</taxon>
        <taxon>Gammaproteobacteria</taxon>
        <taxon>Pseudomonadales</taxon>
        <taxon>Pseudomonadaceae</taxon>
        <taxon>Pseudomonas</taxon>
    </lineage>
</organism>
<gene>
    <name evidence="1" type="ORF">L9059_00560</name>
</gene>
<dbReference type="EMBL" id="JAKNRW010000001">
    <property type="protein sequence ID" value="MCK1788705.1"/>
    <property type="molecule type" value="Genomic_DNA"/>
</dbReference>
<proteinExistence type="predicted"/>
<accession>A0ABT0ESJ2</accession>
<evidence type="ECO:0000313" key="1">
    <source>
        <dbReference type="EMBL" id="MCK1788705.1"/>
    </source>
</evidence>
<evidence type="ECO:0000313" key="2">
    <source>
        <dbReference type="Proteomes" id="UP001299876"/>
    </source>
</evidence>
<sequence length="140" mass="15333">MYIAILAVLVVSLKVTMYLSEGRVLPTDYSQIDKVLNDLQGDIDSINKLPVLPKLEASWRTANAISLVSGVQFKPLDDESKGEQTTGYTGPLRNWAATLTGDPRVVMRIARNIQSEVPAFLYDYSITGGIMKLTITVVGT</sequence>
<comment type="caution">
    <text evidence="1">The sequence shown here is derived from an EMBL/GenBank/DDBJ whole genome shotgun (WGS) entry which is preliminary data.</text>
</comment>
<dbReference type="RefSeq" id="WP_247285695.1">
    <property type="nucleotide sequence ID" value="NZ_JAKNRW010000001.1"/>
</dbReference>
<name>A0ABT0ESJ2_9PSED</name>